<dbReference type="InterPro" id="IPR002347">
    <property type="entry name" value="SDR_fam"/>
</dbReference>
<dbReference type="EMBL" id="JAKIKS010000022">
    <property type="protein sequence ID" value="MCL1124324.1"/>
    <property type="molecule type" value="Genomic_DNA"/>
</dbReference>
<proteinExistence type="predicted"/>
<comment type="caution">
    <text evidence="1">The sequence shown here is derived from an EMBL/GenBank/DDBJ whole genome shotgun (WGS) entry which is preliminary data.</text>
</comment>
<dbReference type="SUPFAM" id="SSF51735">
    <property type="entry name" value="NAD(P)-binding Rossmann-fold domains"/>
    <property type="match status" value="1"/>
</dbReference>
<dbReference type="PANTHER" id="PTHR43550">
    <property type="entry name" value="3-KETODIHYDROSPHINGOSINE REDUCTASE"/>
    <property type="match status" value="1"/>
</dbReference>
<name>A0ABT0L9D5_9GAMM</name>
<evidence type="ECO:0000313" key="1">
    <source>
        <dbReference type="EMBL" id="MCL1124324.1"/>
    </source>
</evidence>
<dbReference type="Proteomes" id="UP001203423">
    <property type="component" value="Unassembled WGS sequence"/>
</dbReference>
<protein>
    <submittedName>
        <fullName evidence="1">SDR family NAD(P)-dependent oxidoreductase</fullName>
    </submittedName>
</protein>
<accession>A0ABT0L9D5</accession>
<dbReference type="Pfam" id="PF00106">
    <property type="entry name" value="adh_short"/>
    <property type="match status" value="1"/>
</dbReference>
<keyword evidence="2" id="KW-1185">Reference proteome</keyword>
<gene>
    <name evidence="1" type="ORF">L2764_07525</name>
</gene>
<evidence type="ECO:0000313" key="2">
    <source>
        <dbReference type="Proteomes" id="UP001203423"/>
    </source>
</evidence>
<reference evidence="1 2" key="1">
    <citation type="submission" date="2022-01" db="EMBL/GenBank/DDBJ databases">
        <title>Whole genome-based taxonomy of the Shewanellaceae.</title>
        <authorList>
            <person name="Martin-Rodriguez A.J."/>
        </authorList>
    </citation>
    <scope>NUCLEOTIDE SEQUENCE [LARGE SCALE GENOMIC DNA]</scope>
    <source>
        <strain evidence="1 2">DSM 17177</strain>
    </source>
</reference>
<sequence>MDRLAQEWQGKYELIDIIVNCAGVSGPFGAVWEVPAEQVNWTLDTNLKGTVNIARGFIPLMLRNKSKPQYFITVSSHLGLVTEAHLFSYQMAKHGIVAFTEVLEKDLHRIDASIQSAVFFPFFVKSNLAHSDRHLTHKQQDLYVALESEAFLKAIQRETEQGMEAVEAANVLFDGLEAGAFYIFTDRQTKQEFKVRVEHIFERSFPK</sequence>
<dbReference type="Gene3D" id="3.40.50.720">
    <property type="entry name" value="NAD(P)-binding Rossmann-like Domain"/>
    <property type="match status" value="1"/>
</dbReference>
<dbReference type="PANTHER" id="PTHR43550:SF6">
    <property type="entry name" value="SHORT CHAIN DEHYDROGENASE_REDUCTASE FAMILY PROTEIN (AFU_ORTHOLOGUE AFUA_2G08050)"/>
    <property type="match status" value="1"/>
</dbReference>
<organism evidence="1 2">
    <name type="scientific">Shewanella surugensis</name>
    <dbReference type="NCBI Taxonomy" id="212020"/>
    <lineage>
        <taxon>Bacteria</taxon>
        <taxon>Pseudomonadati</taxon>
        <taxon>Pseudomonadota</taxon>
        <taxon>Gammaproteobacteria</taxon>
        <taxon>Alteromonadales</taxon>
        <taxon>Shewanellaceae</taxon>
        <taxon>Shewanella</taxon>
    </lineage>
</organism>
<dbReference type="InterPro" id="IPR036291">
    <property type="entry name" value="NAD(P)-bd_dom_sf"/>
</dbReference>